<dbReference type="InterPro" id="IPR052906">
    <property type="entry name" value="Type_IV_Methyl-Rstrct_Enzyme"/>
</dbReference>
<evidence type="ECO:0000313" key="5">
    <source>
        <dbReference type="Proteomes" id="UP000011021"/>
    </source>
</evidence>
<dbReference type="GO" id="GO:0009307">
    <property type="term" value="P:DNA restriction-modification system"/>
    <property type="evidence" value="ECO:0007669"/>
    <property type="project" value="InterPro"/>
</dbReference>
<dbReference type="GO" id="GO:0015666">
    <property type="term" value="F:restriction endodeoxyribonuclease activity"/>
    <property type="evidence" value="ECO:0007669"/>
    <property type="project" value="TreeGrafter"/>
</dbReference>
<accession>E7RUR0</accession>
<evidence type="ECO:0000313" key="4">
    <source>
        <dbReference type="EMBL" id="EFV96043.1"/>
    </source>
</evidence>
<dbReference type="AlphaFoldDB" id="E7RUR0"/>
<dbReference type="eggNOG" id="COG1715">
    <property type="taxonomic scope" value="Bacteria"/>
</dbReference>
<dbReference type="PANTHER" id="PTHR30015">
    <property type="entry name" value="MRR RESTRICTION SYSTEM PROTEIN"/>
    <property type="match status" value="1"/>
</dbReference>
<feature type="compositionally biased region" description="Basic and acidic residues" evidence="1">
    <location>
        <begin position="129"/>
        <end position="142"/>
    </location>
</feature>
<evidence type="ECO:0000256" key="1">
    <source>
        <dbReference type="SAM" id="MobiDB-lite"/>
    </source>
</evidence>
<dbReference type="Proteomes" id="UP000011021">
    <property type="component" value="Unassembled WGS sequence"/>
</dbReference>
<evidence type="ECO:0000259" key="2">
    <source>
        <dbReference type="Pfam" id="PF04471"/>
    </source>
</evidence>
<dbReference type="Gene3D" id="3.40.1350.10">
    <property type="match status" value="1"/>
</dbReference>
<keyword evidence="5" id="KW-1185">Reference proteome</keyword>
<dbReference type="InterPro" id="IPR011335">
    <property type="entry name" value="Restrct_endonuc-II-like"/>
</dbReference>
<comment type="caution">
    <text evidence="4">The sequence shown here is derived from an EMBL/GenBank/DDBJ whole genome shotgun (WGS) entry which is preliminary data.</text>
</comment>
<proteinExistence type="predicted"/>
<dbReference type="EMBL" id="AEQP01000001">
    <property type="protein sequence ID" value="EFV96043.1"/>
    <property type="molecule type" value="Genomic_DNA"/>
</dbReference>
<gene>
    <name evidence="4" type="ORF">HMPREF0551_0226</name>
</gene>
<dbReference type="Pfam" id="PF04471">
    <property type="entry name" value="Mrr_cat"/>
    <property type="match status" value="1"/>
</dbReference>
<dbReference type="STRING" id="887898.HMPREF0551_0226"/>
<protein>
    <submittedName>
        <fullName evidence="4">Restriction endonuclease</fullName>
    </submittedName>
</protein>
<feature type="domain" description="Restriction system protein Mrr-like N-terminal" evidence="3">
    <location>
        <begin position="9"/>
        <end position="92"/>
    </location>
</feature>
<name>E7RUR0_9BURK</name>
<feature type="domain" description="Restriction endonuclease type IV Mrr" evidence="2">
    <location>
        <begin position="172"/>
        <end position="291"/>
    </location>
</feature>
<evidence type="ECO:0000259" key="3">
    <source>
        <dbReference type="Pfam" id="PF14338"/>
    </source>
</evidence>
<feature type="region of interest" description="Disordered" evidence="1">
    <location>
        <begin position="105"/>
        <end position="143"/>
    </location>
</feature>
<dbReference type="SUPFAM" id="SSF52980">
    <property type="entry name" value="Restriction endonuclease-like"/>
    <property type="match status" value="1"/>
</dbReference>
<organism evidence="4 5">
    <name type="scientific">Lautropia mirabilis ATCC 51599</name>
    <dbReference type="NCBI Taxonomy" id="887898"/>
    <lineage>
        <taxon>Bacteria</taxon>
        <taxon>Pseudomonadati</taxon>
        <taxon>Pseudomonadota</taxon>
        <taxon>Betaproteobacteria</taxon>
        <taxon>Burkholderiales</taxon>
        <taxon>Burkholderiaceae</taxon>
        <taxon>Lautropia</taxon>
    </lineage>
</organism>
<dbReference type="HOGENOM" id="CLU_063822_2_0_4"/>
<sequence length="328" mass="37099">MKDMAIPKYDDMFAPLLSLMRDGVPRTKASLIQPLAEHFQLTDDEVLETYEGKNTIIFPSHISWTLSYLKMAGLLEHPGRGQYAISKNGIAFSERSNEEIKDYVKSQEKKRAHERKHNDQTHASIPAKSEGKTPIDPHKREGQTLNDQINDLYLIYKRTKYEEIIDMILSKTPESFERVVVQLLQKMGYGRQLRDAGRTTQLSRDGGIDGEIREDVLGLGKISIQAKRYQRDQSIGRPEVQAFAGALQGNRSTKGVFITTSKFTKDAIDYARSLANVTIVLIDGMQLAEYMYQHGLGVEIRDEFAIKDLDESYWDELADGAPSLPAKA</sequence>
<keyword evidence="4" id="KW-0540">Nuclease</keyword>
<dbReference type="PANTHER" id="PTHR30015:SF7">
    <property type="entry name" value="TYPE IV METHYL-DIRECTED RESTRICTION ENZYME ECOKMRR"/>
    <property type="match status" value="1"/>
</dbReference>
<dbReference type="InterPro" id="IPR011856">
    <property type="entry name" value="tRNA_endonuc-like_dom_sf"/>
</dbReference>
<dbReference type="Pfam" id="PF14338">
    <property type="entry name" value="Mrr_N"/>
    <property type="match status" value="1"/>
</dbReference>
<dbReference type="InterPro" id="IPR007560">
    <property type="entry name" value="Restrct_endonuc_IV_Mrr"/>
</dbReference>
<dbReference type="RefSeq" id="WP_005672027.1">
    <property type="nucleotide sequence ID" value="NZ_CP146288.1"/>
</dbReference>
<dbReference type="GO" id="GO:0003677">
    <property type="term" value="F:DNA binding"/>
    <property type="evidence" value="ECO:0007669"/>
    <property type="project" value="InterPro"/>
</dbReference>
<keyword evidence="4" id="KW-0378">Hydrolase</keyword>
<reference evidence="4 5" key="1">
    <citation type="submission" date="2010-12" db="EMBL/GenBank/DDBJ databases">
        <authorList>
            <person name="Muzny D."/>
            <person name="Qin X."/>
            <person name="Deng J."/>
            <person name="Jiang H."/>
            <person name="Liu Y."/>
            <person name="Qu J."/>
            <person name="Song X.-Z."/>
            <person name="Zhang L."/>
            <person name="Thornton R."/>
            <person name="Coyle M."/>
            <person name="Francisco L."/>
            <person name="Jackson L."/>
            <person name="Javaid M."/>
            <person name="Korchina V."/>
            <person name="Kovar C."/>
            <person name="Mata R."/>
            <person name="Mathew T."/>
            <person name="Ngo R."/>
            <person name="Nguyen L."/>
            <person name="Nguyen N."/>
            <person name="Okwuonu G."/>
            <person name="Ongeri F."/>
            <person name="Pham C."/>
            <person name="Simmons D."/>
            <person name="Wilczek-Boney K."/>
            <person name="Hale W."/>
            <person name="Jakkamsetti A."/>
            <person name="Pham P."/>
            <person name="Ruth R."/>
            <person name="San Lucas F."/>
            <person name="Warren J."/>
            <person name="Zhang J."/>
            <person name="Zhao Z."/>
            <person name="Zhou C."/>
            <person name="Zhu D."/>
            <person name="Lee S."/>
            <person name="Bess C."/>
            <person name="Blankenburg K."/>
            <person name="Forbes L."/>
            <person name="Fu Q."/>
            <person name="Gubbala S."/>
            <person name="Hirani K."/>
            <person name="Jayaseelan J.C."/>
            <person name="Lara F."/>
            <person name="Munidasa M."/>
            <person name="Palculict T."/>
            <person name="Patil S."/>
            <person name="Pu L.-L."/>
            <person name="Saada N."/>
            <person name="Tang L."/>
            <person name="Weissenberger G."/>
            <person name="Zhu Y."/>
            <person name="Hemphill L."/>
            <person name="Shang Y."/>
            <person name="Youmans B."/>
            <person name="Ayvaz T."/>
            <person name="Ross M."/>
            <person name="Santibanez J."/>
            <person name="Aqrawi P."/>
            <person name="Gross S."/>
            <person name="Joshi V."/>
            <person name="Fowler G."/>
            <person name="Nazareth L."/>
            <person name="Reid J."/>
            <person name="Worley K."/>
            <person name="Petrosino J."/>
            <person name="Highlander S."/>
            <person name="Gibbs R."/>
        </authorList>
    </citation>
    <scope>NUCLEOTIDE SEQUENCE [LARGE SCALE GENOMIC DNA]</scope>
    <source>
        <strain evidence="4 5">ATCC 51599</strain>
    </source>
</reference>
<dbReference type="InterPro" id="IPR025745">
    <property type="entry name" value="Mrr-like_N_dom"/>
</dbReference>
<keyword evidence="4" id="KW-0255">Endonuclease</keyword>
<feature type="compositionally biased region" description="Basic and acidic residues" evidence="1">
    <location>
        <begin position="105"/>
        <end position="120"/>
    </location>
</feature>